<evidence type="ECO:0000256" key="1">
    <source>
        <dbReference type="ARBA" id="ARBA00006586"/>
    </source>
</evidence>
<dbReference type="OrthoDB" id="9759796at2"/>
<dbReference type="GO" id="GO:0016811">
    <property type="term" value="F:hydrolase activity, acting on carbon-nitrogen (but not peptide) bonds, in linear amides"/>
    <property type="evidence" value="ECO:0007669"/>
    <property type="project" value="InterPro"/>
</dbReference>
<keyword evidence="3" id="KW-0865">Zymogen</keyword>
<feature type="binding site" evidence="5">
    <location>
        <position position="346"/>
    </location>
    <ligand>
        <name>Ca(2+)</name>
        <dbReference type="ChEBI" id="CHEBI:29108"/>
    </ligand>
</feature>
<dbReference type="Gene3D" id="2.30.120.10">
    <property type="match status" value="1"/>
</dbReference>
<dbReference type="KEGG" id="salw:CP975_00540"/>
<feature type="active site" description="Nucleophile" evidence="4">
    <location>
        <position position="273"/>
    </location>
</feature>
<dbReference type="CDD" id="cd03747">
    <property type="entry name" value="Ntn_PGA_like"/>
    <property type="match status" value="1"/>
</dbReference>
<dbReference type="Proteomes" id="UP000326553">
    <property type="component" value="Chromosome"/>
</dbReference>
<evidence type="ECO:0000313" key="9">
    <source>
        <dbReference type="Proteomes" id="UP000326553"/>
    </source>
</evidence>
<dbReference type="InterPro" id="IPR014395">
    <property type="entry name" value="Pen/GL7ACA/AHL_acylase"/>
</dbReference>
<evidence type="ECO:0000256" key="5">
    <source>
        <dbReference type="PIRSR" id="PIRSR001227-2"/>
    </source>
</evidence>
<sequence length="805" mass="88195">MKVEMRPPIKILLAAAALTVPLVVPLSATAESPDPSGSGEVPETSYAVPGLAEPVSMTVDKWGVPHISASTTGDLFQAQGFNAARDRLFQMDTWRRSGLGELSEVLGKNYVEQDRAARLFLYRGDMDKEWASYGPEAKEIATRFAAGVNAYVDWLEKNPDAVPEEFRKLGYKPARWKPEDLVRIRTHGLVSNLTNEVTRAKLMCLGGPDASKYLAKLEPKHKPKVPDGLDLCSLPDDVLATYQLATTPVTFNNGKMEKKPEEVPALREGMGGSNAWAVSPRRTSTGRPILAGDPHRANTSAPSNRYITHLSAPGLNIIGAGEPWNPGVSMGHNGKISFGLTNLAADQSDLYVYDLKPGDPTKYRYGGRWVSMNTADEDIPVAGEGARKSSLSFTRHGPVVKVDEAKNKAYAVRTVWTQPGTSAYLGSLRFQKAGDLDAFSKAVRHWKAPGSNLVYADKKGDIGWVPGALSPKRVGKGYDGLLPVPGDGRYEWAGFRNSAEFPVTRNPKSGFVSSANEYNFPGDEEALGYEWSEHYRKDRIDEVLSKQSGTSVKDTMDLQNDVKSLAVSEILPYLKDLESSDPTTKKALDLLRGYDGVASKDSAGAVLFETWITNVLYPAWAQTLLPKEAAQYLTQGKLMQDFRVVTDSFAEPEEWFGKEGAQARDKLILDTLPKAYDEVSGHLGADPAKWRWGSAQIHVFMRPLGGPYVGGAQADGTYHTVRMSMYLPNRFPRIQIAGPTFKMALDVGSWDDSRVINAPGQSGDERSPHYADLAAKWNAGEYFPLLYSKEAIAENAETRITLNPA</sequence>
<feature type="chain" id="PRO_5023871349" evidence="7">
    <location>
        <begin position="31"/>
        <end position="805"/>
    </location>
</feature>
<keyword evidence="7" id="KW-0732">Signal</keyword>
<evidence type="ECO:0000256" key="7">
    <source>
        <dbReference type="SAM" id="SignalP"/>
    </source>
</evidence>
<keyword evidence="5" id="KW-0106">Calcium</keyword>
<dbReference type="EMBL" id="CP023695">
    <property type="protein sequence ID" value="QEV22015.1"/>
    <property type="molecule type" value="Genomic_DNA"/>
</dbReference>
<reference evidence="8 9" key="1">
    <citation type="submission" date="2017-09" db="EMBL/GenBank/DDBJ databases">
        <authorList>
            <person name="Lee N."/>
            <person name="Cho B.-K."/>
        </authorList>
    </citation>
    <scope>NUCLEOTIDE SEQUENCE [LARGE SCALE GENOMIC DNA]</scope>
    <source>
        <strain evidence="8 9">ATCC 12461</strain>
    </source>
</reference>
<dbReference type="InterPro" id="IPR023343">
    <property type="entry name" value="Penicillin_amidase_dom1"/>
</dbReference>
<evidence type="ECO:0000256" key="4">
    <source>
        <dbReference type="PIRSR" id="PIRSR001227-1"/>
    </source>
</evidence>
<proteinExistence type="inferred from homology"/>
<protein>
    <submittedName>
        <fullName evidence="8">Penicillin acylase family protein</fullName>
    </submittedName>
</protein>
<dbReference type="PANTHER" id="PTHR34218">
    <property type="entry name" value="PEPTIDASE S45 PENICILLIN AMIDASE"/>
    <property type="match status" value="1"/>
</dbReference>
<feature type="binding site" evidence="5">
    <location>
        <position position="196"/>
    </location>
    <ligand>
        <name>Ca(2+)</name>
        <dbReference type="ChEBI" id="CHEBI:29108"/>
    </ligand>
</feature>
<dbReference type="GO" id="GO:0046872">
    <property type="term" value="F:metal ion binding"/>
    <property type="evidence" value="ECO:0007669"/>
    <property type="project" value="UniProtKB-KW"/>
</dbReference>
<feature type="binding site" evidence="5">
    <location>
        <position position="349"/>
    </location>
    <ligand>
        <name>Ca(2+)</name>
        <dbReference type="ChEBI" id="CHEBI:29108"/>
    </ligand>
</feature>
<dbReference type="PANTHER" id="PTHR34218:SF4">
    <property type="entry name" value="ACYL-HOMOSERINE LACTONE ACYLASE QUIP"/>
    <property type="match status" value="1"/>
</dbReference>
<comment type="cofactor">
    <cofactor evidence="5">
        <name>Ca(2+)</name>
        <dbReference type="ChEBI" id="CHEBI:29108"/>
    </cofactor>
    <text evidence="5">Binds 1 Ca(2+) ion per dimer.</text>
</comment>
<organism evidence="8 9">
    <name type="scientific">Streptomyces alboniger</name>
    <dbReference type="NCBI Taxonomy" id="132473"/>
    <lineage>
        <taxon>Bacteria</taxon>
        <taxon>Bacillati</taxon>
        <taxon>Actinomycetota</taxon>
        <taxon>Actinomycetes</taxon>
        <taxon>Kitasatosporales</taxon>
        <taxon>Streptomycetaceae</taxon>
        <taxon>Streptomyces</taxon>
        <taxon>Streptomyces aurantiacus group</taxon>
    </lineage>
</organism>
<dbReference type="InterPro" id="IPR029055">
    <property type="entry name" value="Ntn_hydrolases_N"/>
</dbReference>
<evidence type="ECO:0000313" key="8">
    <source>
        <dbReference type="EMBL" id="QEV22015.1"/>
    </source>
</evidence>
<dbReference type="GO" id="GO:0017000">
    <property type="term" value="P:antibiotic biosynthetic process"/>
    <property type="evidence" value="ECO:0007669"/>
    <property type="project" value="InterPro"/>
</dbReference>
<dbReference type="InterPro" id="IPR002692">
    <property type="entry name" value="S45"/>
</dbReference>
<dbReference type="Gene3D" id="1.10.1400.10">
    <property type="match status" value="1"/>
</dbReference>
<feature type="compositionally biased region" description="Basic and acidic residues" evidence="6">
    <location>
        <begin position="255"/>
        <end position="265"/>
    </location>
</feature>
<dbReference type="Gene3D" id="1.10.439.10">
    <property type="entry name" value="Penicillin Amidohydrolase, domain 1"/>
    <property type="match status" value="1"/>
</dbReference>
<keyword evidence="9" id="KW-1185">Reference proteome</keyword>
<gene>
    <name evidence="8" type="ORF">CP975_00540</name>
</gene>
<dbReference type="Gene3D" id="3.60.20.10">
    <property type="entry name" value="Glutamine Phosphoribosylpyrophosphate, subunit 1, domain 1"/>
    <property type="match status" value="1"/>
</dbReference>
<dbReference type="InterPro" id="IPR043147">
    <property type="entry name" value="Penicillin_amidase_A-knob"/>
</dbReference>
<evidence type="ECO:0000256" key="3">
    <source>
        <dbReference type="ARBA" id="ARBA00023145"/>
    </source>
</evidence>
<dbReference type="SUPFAM" id="SSF56235">
    <property type="entry name" value="N-terminal nucleophile aminohydrolases (Ntn hydrolases)"/>
    <property type="match status" value="1"/>
</dbReference>
<evidence type="ECO:0000256" key="2">
    <source>
        <dbReference type="ARBA" id="ARBA00022801"/>
    </source>
</evidence>
<dbReference type="InterPro" id="IPR043146">
    <property type="entry name" value="Penicillin_amidase_N_B-knob"/>
</dbReference>
<evidence type="ECO:0000256" key="6">
    <source>
        <dbReference type="SAM" id="MobiDB-lite"/>
    </source>
</evidence>
<accession>A0A5J6HZG7</accession>
<keyword evidence="2" id="KW-0378">Hydrolase</keyword>
<dbReference type="Pfam" id="PF01804">
    <property type="entry name" value="Penicil_amidase"/>
    <property type="match status" value="1"/>
</dbReference>
<feature type="region of interest" description="Disordered" evidence="6">
    <location>
        <begin position="253"/>
        <end position="302"/>
    </location>
</feature>
<keyword evidence="5" id="KW-0479">Metal-binding</keyword>
<dbReference type="PIRSF" id="PIRSF001227">
    <property type="entry name" value="Pen_acylase"/>
    <property type="match status" value="1"/>
</dbReference>
<dbReference type="AlphaFoldDB" id="A0A5J6HZG7"/>
<name>A0A5J6HZG7_STRAD</name>
<feature type="signal peptide" evidence="7">
    <location>
        <begin position="1"/>
        <end position="30"/>
    </location>
</feature>
<comment type="similarity">
    <text evidence="1">Belongs to the peptidase S45 family.</text>
</comment>